<dbReference type="OrthoDB" id="871140at2"/>
<name>A0A143YLF3_9LACT</name>
<dbReference type="EC" id="2.5.1.145" evidence="7"/>
<evidence type="ECO:0000313" key="9">
    <source>
        <dbReference type="Proteomes" id="UP000242754"/>
    </source>
</evidence>
<evidence type="ECO:0000256" key="2">
    <source>
        <dbReference type="ARBA" id="ARBA00022475"/>
    </source>
</evidence>
<keyword evidence="3 7" id="KW-0808">Transferase</keyword>
<evidence type="ECO:0000256" key="1">
    <source>
        <dbReference type="ARBA" id="ARBA00007150"/>
    </source>
</evidence>
<feature type="transmembrane region" description="Helical" evidence="7">
    <location>
        <begin position="179"/>
        <end position="197"/>
    </location>
</feature>
<feature type="binding site" evidence="7">
    <location>
        <position position="137"/>
    </location>
    <ligand>
        <name>a 1,2-diacyl-sn-glycero-3-phospho-(1'-sn-glycerol)</name>
        <dbReference type="ChEBI" id="CHEBI:64716"/>
    </ligand>
</feature>
<gene>
    <name evidence="7" type="primary">lgt</name>
    <name evidence="8" type="ORF">Tpal_1402</name>
</gene>
<dbReference type="GO" id="GO:0005886">
    <property type="term" value="C:plasma membrane"/>
    <property type="evidence" value="ECO:0007669"/>
    <property type="project" value="UniProtKB-SubCell"/>
</dbReference>
<dbReference type="Proteomes" id="UP000242754">
    <property type="component" value="Unassembled WGS sequence"/>
</dbReference>
<proteinExistence type="inferred from homology"/>
<dbReference type="AlphaFoldDB" id="A0A143YLF3"/>
<comment type="catalytic activity">
    <reaction evidence="7">
        <text>L-cysteinyl-[prolipoprotein] + a 1,2-diacyl-sn-glycero-3-phospho-(1'-sn-glycerol) = an S-1,2-diacyl-sn-glyceryl-L-cysteinyl-[prolipoprotein] + sn-glycerol 1-phosphate + H(+)</text>
        <dbReference type="Rhea" id="RHEA:56712"/>
        <dbReference type="Rhea" id="RHEA-COMP:14679"/>
        <dbReference type="Rhea" id="RHEA-COMP:14680"/>
        <dbReference type="ChEBI" id="CHEBI:15378"/>
        <dbReference type="ChEBI" id="CHEBI:29950"/>
        <dbReference type="ChEBI" id="CHEBI:57685"/>
        <dbReference type="ChEBI" id="CHEBI:64716"/>
        <dbReference type="ChEBI" id="CHEBI:140658"/>
        <dbReference type="EC" id="2.5.1.145"/>
    </reaction>
</comment>
<dbReference type="RefSeq" id="WP_087032854.1">
    <property type="nucleotide sequence ID" value="NZ_FJNE01000003.1"/>
</dbReference>
<comment type="pathway">
    <text evidence="7">Protein modification; lipoprotein biosynthesis (diacylglyceryl transfer).</text>
</comment>
<dbReference type="EMBL" id="FJNE01000003">
    <property type="protein sequence ID" value="CZQ91407.1"/>
    <property type="molecule type" value="Genomic_DNA"/>
</dbReference>
<feature type="transmembrane region" description="Helical" evidence="7">
    <location>
        <begin position="240"/>
        <end position="258"/>
    </location>
</feature>
<dbReference type="PANTHER" id="PTHR30589:SF0">
    <property type="entry name" value="PHOSPHATIDYLGLYCEROL--PROLIPOPROTEIN DIACYLGLYCERYL TRANSFERASE"/>
    <property type="match status" value="1"/>
</dbReference>
<feature type="transmembrane region" description="Helical" evidence="7">
    <location>
        <begin position="116"/>
        <end position="135"/>
    </location>
</feature>
<dbReference type="GO" id="GO:0042158">
    <property type="term" value="P:lipoprotein biosynthetic process"/>
    <property type="evidence" value="ECO:0007669"/>
    <property type="project" value="UniProtKB-UniRule"/>
</dbReference>
<evidence type="ECO:0000313" key="8">
    <source>
        <dbReference type="EMBL" id="CZQ91407.1"/>
    </source>
</evidence>
<comment type="similarity">
    <text evidence="1 7">Belongs to the Lgt family.</text>
</comment>
<evidence type="ECO:0000256" key="3">
    <source>
        <dbReference type="ARBA" id="ARBA00022679"/>
    </source>
</evidence>
<feature type="transmembrane region" description="Helical" evidence="7">
    <location>
        <begin position="51"/>
        <end position="74"/>
    </location>
</feature>
<dbReference type="UniPathway" id="UPA00664"/>
<sequence length="280" mass="31854">MNNLVAALNPIALSFGGLEIRWYGVIIAVGILIAMTLASQEAARKGLDGDFIVDMMFWVLPIGIIGARIYYVLFEWQYYLANPGEIIQIWNGGIAVYGSLIAGILTIYFYTKRKGISFALTLDILAPAVLIAQSIGRWGNFMNQEAHGGEVSRAFLEGLHLPAFIINQMNIDGIYYHPTFLYESLWSLLGFILILFLRRKEKTLRMGEVALTYVMWYSFGRFFIEGMRTDSLYLFGPIRVSQFLSLFLFFGAGIIWAYRRRNNYPPDPYYPEIGKGKTVK</sequence>
<keyword evidence="4 7" id="KW-0812">Transmembrane</keyword>
<dbReference type="PROSITE" id="PS01311">
    <property type="entry name" value="LGT"/>
    <property type="match status" value="1"/>
</dbReference>
<protein>
    <recommendedName>
        <fullName evidence="7">Phosphatidylglycerol--prolipoprotein diacylglyceryl transferase</fullName>
        <ecNumber evidence="7">2.5.1.145</ecNumber>
    </recommendedName>
</protein>
<feature type="transmembrane region" description="Helical" evidence="7">
    <location>
        <begin position="86"/>
        <end position="109"/>
    </location>
</feature>
<dbReference type="GO" id="GO:0008961">
    <property type="term" value="F:phosphatidylglycerol-prolipoprotein diacylglyceryl transferase activity"/>
    <property type="evidence" value="ECO:0007669"/>
    <property type="project" value="UniProtKB-UniRule"/>
</dbReference>
<evidence type="ECO:0000256" key="7">
    <source>
        <dbReference type="HAMAP-Rule" id="MF_01147"/>
    </source>
</evidence>
<dbReference type="Pfam" id="PF01790">
    <property type="entry name" value="LGT"/>
    <property type="match status" value="1"/>
</dbReference>
<organism evidence="8 9">
    <name type="scientific">Trichococcus palustris</name>
    <dbReference type="NCBI Taxonomy" id="140314"/>
    <lineage>
        <taxon>Bacteria</taxon>
        <taxon>Bacillati</taxon>
        <taxon>Bacillota</taxon>
        <taxon>Bacilli</taxon>
        <taxon>Lactobacillales</taxon>
        <taxon>Carnobacteriaceae</taxon>
        <taxon>Trichococcus</taxon>
    </lineage>
</organism>
<accession>A0A143YLF3</accession>
<keyword evidence="6 7" id="KW-0472">Membrane</keyword>
<dbReference type="HAMAP" id="MF_01147">
    <property type="entry name" value="Lgt"/>
    <property type="match status" value="1"/>
</dbReference>
<dbReference type="STRING" id="140314.SAMN04488076_11418"/>
<dbReference type="PANTHER" id="PTHR30589">
    <property type="entry name" value="PROLIPOPROTEIN DIACYLGLYCERYL TRANSFERASE"/>
    <property type="match status" value="1"/>
</dbReference>
<evidence type="ECO:0000256" key="4">
    <source>
        <dbReference type="ARBA" id="ARBA00022692"/>
    </source>
</evidence>
<dbReference type="NCBIfam" id="TIGR00544">
    <property type="entry name" value="lgt"/>
    <property type="match status" value="1"/>
</dbReference>
<feature type="transmembrane region" description="Helical" evidence="7">
    <location>
        <begin position="20"/>
        <end position="39"/>
    </location>
</feature>
<feature type="transmembrane region" description="Helical" evidence="7">
    <location>
        <begin position="209"/>
        <end position="228"/>
    </location>
</feature>
<keyword evidence="9" id="KW-1185">Reference proteome</keyword>
<evidence type="ECO:0000256" key="6">
    <source>
        <dbReference type="ARBA" id="ARBA00023136"/>
    </source>
</evidence>
<reference evidence="8 9" key="1">
    <citation type="submission" date="2016-02" db="EMBL/GenBank/DDBJ databases">
        <authorList>
            <person name="Wen L."/>
            <person name="He K."/>
            <person name="Yang H."/>
        </authorList>
    </citation>
    <scope>NUCLEOTIDE SEQUENCE [LARGE SCALE GENOMIC DNA]</scope>
    <source>
        <strain evidence="8">Trichococcus palustris</strain>
    </source>
</reference>
<evidence type="ECO:0000256" key="5">
    <source>
        <dbReference type="ARBA" id="ARBA00022989"/>
    </source>
</evidence>
<keyword evidence="5 7" id="KW-1133">Transmembrane helix</keyword>
<keyword evidence="2 7" id="KW-1003">Cell membrane</keyword>
<keyword evidence="8" id="KW-0449">Lipoprotein</keyword>
<comment type="subcellular location">
    <subcellularLocation>
        <location evidence="7">Cell membrane</location>
        <topology evidence="7">Multi-pass membrane protein</topology>
    </subcellularLocation>
</comment>
<comment type="function">
    <text evidence="7">Catalyzes the transfer of the diacylglyceryl group from phosphatidylglycerol to the sulfhydryl group of the N-terminal cysteine of a prolipoprotein, the first step in the formation of mature lipoproteins.</text>
</comment>
<dbReference type="InterPro" id="IPR001640">
    <property type="entry name" value="Lgt"/>
</dbReference>